<name>A0A9Q5SLV2_9BACT</name>
<dbReference type="AlphaFoldDB" id="A0A9Q5SLV2"/>
<proteinExistence type="predicted"/>
<reference evidence="2" key="1">
    <citation type="submission" date="2017-04" db="EMBL/GenBank/DDBJ databases">
        <title>Function of individual gut microbiota members based on whole genome sequencing of pure cultures obtained from chicken caecum.</title>
        <authorList>
            <person name="Medvecky M."/>
            <person name="Cejkova D."/>
            <person name="Polansky O."/>
            <person name="Karasova D."/>
            <person name="Kubasova T."/>
            <person name="Cizek A."/>
            <person name="Rychlik I."/>
        </authorList>
    </citation>
    <scope>NUCLEOTIDE SEQUENCE [LARGE SCALE GENOMIC DNA]</scope>
    <source>
        <strain evidence="2">An42</strain>
    </source>
</reference>
<protein>
    <submittedName>
        <fullName evidence="1">Uncharacterized protein</fullName>
    </submittedName>
</protein>
<evidence type="ECO:0000313" key="2">
    <source>
        <dbReference type="Proteomes" id="UP000195975"/>
    </source>
</evidence>
<accession>A0A9Q5SLV2</accession>
<comment type="caution">
    <text evidence="1">The sequence shown here is derived from an EMBL/GenBank/DDBJ whole genome shotgun (WGS) entry which is preliminary data.</text>
</comment>
<dbReference type="EMBL" id="NFIJ01000033">
    <property type="protein sequence ID" value="OUO01612.1"/>
    <property type="molecule type" value="Genomic_DNA"/>
</dbReference>
<dbReference type="Proteomes" id="UP000195975">
    <property type="component" value="Unassembled WGS sequence"/>
</dbReference>
<gene>
    <name evidence="1" type="ORF">B5F96_17730</name>
</gene>
<organism evidence="1 2">
    <name type="scientific">Parabacteroides johnsonii</name>
    <dbReference type="NCBI Taxonomy" id="387661"/>
    <lineage>
        <taxon>Bacteria</taxon>
        <taxon>Pseudomonadati</taxon>
        <taxon>Bacteroidota</taxon>
        <taxon>Bacteroidia</taxon>
        <taxon>Bacteroidales</taxon>
        <taxon>Tannerellaceae</taxon>
        <taxon>Parabacteroides</taxon>
    </lineage>
</organism>
<sequence>MGINIGVIDKPVELPAYRRAVLQYSVYQTVFGGVSGTLLFMGARGDCQCCFSEKFFGSFLKSQICKMRLAMVGDSLLLFTLFYRINLPANFIRVRNHTILNSDMMLNTWCEPIYISIGLPDSDCTIPPSRYAPYSDIEKKLCQVGNKLANALALLDELCSKLKR</sequence>
<evidence type="ECO:0000313" key="1">
    <source>
        <dbReference type="EMBL" id="OUO01612.1"/>
    </source>
</evidence>